<sequence length="402" mass="46228">MEEELFIIPLYEKFSEEESSLDSSSSTLYIQNSDEKNTCFIQSPSSSNSFHSVLPLQYKYDSINHIPSLRLNESKASYIGRSSQSCTLSISKNNKFVSRIHAKIEYHPENKAIYITCLGWNGMVLYVRTEHEPRKIKKNQTSVIEWTRDIGSIVVEVAGSFSRILWPISLEVSVDDHTDIDKIYLPCTTNDENIPPSQKTNYCLKHCKDKVERAPLNELIHENLENTKICDSVTHSDSSSFSQFVSLNDNKDEVLLDNAQSFSSDLNCSGSDDNFIDSGLLDCVLTILTFSPLSAIPSSTLTHLFPSTFSKEDVEEWLRNVGQFIAEIKREGKDASGKLLESEWYYLPEKDDNEERRARLQPFIKPIRQSRKMHKQYYWKKPKMLTLNNMTSTIMKKKNRKK</sequence>
<gene>
    <name evidence="1" type="ORF">PORY_002648</name>
</gene>
<evidence type="ECO:0000313" key="2">
    <source>
        <dbReference type="Proteomes" id="UP000768646"/>
    </source>
</evidence>
<keyword evidence="2" id="KW-1185">Reference proteome</keyword>
<proteinExistence type="predicted"/>
<protein>
    <submittedName>
        <fullName evidence="1">Uncharacterized protein</fullName>
    </submittedName>
</protein>
<dbReference type="EMBL" id="JABTEG010000013">
    <property type="protein sequence ID" value="KAG4303995.1"/>
    <property type="molecule type" value="Genomic_DNA"/>
</dbReference>
<reference evidence="1 2" key="1">
    <citation type="journal article" date="2021" name="Commun. Biol.">
        <title>Genomic insights into the host specific adaptation of the Pneumocystis genus.</title>
        <authorList>
            <person name="Cisse O.H."/>
            <person name="Ma L."/>
            <person name="Dekker J.P."/>
            <person name="Khil P.P."/>
            <person name="Youn J.-H."/>
            <person name="Brenchley J.M."/>
            <person name="Blair R."/>
            <person name="Pahar B."/>
            <person name="Chabe M."/>
            <person name="Van Rompay K.K.A."/>
            <person name="Keesler R."/>
            <person name="Sukura A."/>
            <person name="Hirsch V."/>
            <person name="Kutty G."/>
            <person name="Liu Y."/>
            <person name="Peng L."/>
            <person name="Chen J."/>
            <person name="Song J."/>
            <person name="Weissenbacher-Lang C."/>
            <person name="Xu J."/>
            <person name="Upham N.S."/>
            <person name="Stajich J.E."/>
            <person name="Cuomo C.A."/>
            <person name="Cushion M.T."/>
            <person name="Kovacs J.A."/>
        </authorList>
    </citation>
    <scope>NUCLEOTIDE SEQUENCE [LARGE SCALE GENOMIC DNA]</scope>
    <source>
        <strain evidence="1 2">RABM</strain>
    </source>
</reference>
<organism evidence="1 2">
    <name type="scientific">Pneumocystis oryctolagi</name>
    <dbReference type="NCBI Taxonomy" id="42067"/>
    <lineage>
        <taxon>Eukaryota</taxon>
        <taxon>Fungi</taxon>
        <taxon>Dikarya</taxon>
        <taxon>Ascomycota</taxon>
        <taxon>Taphrinomycotina</taxon>
        <taxon>Pneumocystomycetes</taxon>
        <taxon>Pneumocystaceae</taxon>
        <taxon>Pneumocystis</taxon>
    </lineage>
</organism>
<comment type="caution">
    <text evidence="1">The sequence shown here is derived from an EMBL/GenBank/DDBJ whole genome shotgun (WGS) entry which is preliminary data.</text>
</comment>
<accession>A0ACB7C982</accession>
<name>A0ACB7C982_9ASCO</name>
<evidence type="ECO:0000313" key="1">
    <source>
        <dbReference type="EMBL" id="KAG4303995.1"/>
    </source>
</evidence>
<dbReference type="Proteomes" id="UP000768646">
    <property type="component" value="Unassembled WGS sequence"/>
</dbReference>